<evidence type="ECO:0000313" key="11">
    <source>
        <dbReference type="Proteomes" id="UP000192652"/>
    </source>
</evidence>
<dbReference type="PANTHER" id="PTHR33908">
    <property type="entry name" value="MANNOSYLTRANSFERASE YKCB-RELATED"/>
    <property type="match status" value="1"/>
</dbReference>
<keyword evidence="4" id="KW-0808">Transferase</keyword>
<accession>A0ABX3P9M8</accession>
<keyword evidence="7 8" id="KW-0472">Membrane</keyword>
<evidence type="ECO:0000256" key="2">
    <source>
        <dbReference type="ARBA" id="ARBA00022475"/>
    </source>
</evidence>
<evidence type="ECO:0000259" key="9">
    <source>
        <dbReference type="Pfam" id="PF13231"/>
    </source>
</evidence>
<keyword evidence="3" id="KW-0328">Glycosyltransferase</keyword>
<dbReference type="PANTHER" id="PTHR33908:SF11">
    <property type="entry name" value="MEMBRANE PROTEIN"/>
    <property type="match status" value="1"/>
</dbReference>
<feature type="transmembrane region" description="Helical" evidence="8">
    <location>
        <begin position="201"/>
        <end position="222"/>
    </location>
</feature>
<comment type="subcellular location">
    <subcellularLocation>
        <location evidence="1">Cell membrane</location>
        <topology evidence="1">Multi-pass membrane protein</topology>
    </subcellularLocation>
</comment>
<feature type="transmembrane region" description="Helical" evidence="8">
    <location>
        <begin position="249"/>
        <end position="273"/>
    </location>
</feature>
<feature type="transmembrane region" description="Helical" evidence="8">
    <location>
        <begin position="317"/>
        <end position="335"/>
    </location>
</feature>
<gene>
    <name evidence="10" type="ORF">BTR14_17145</name>
</gene>
<evidence type="ECO:0000256" key="4">
    <source>
        <dbReference type="ARBA" id="ARBA00022679"/>
    </source>
</evidence>
<protein>
    <recommendedName>
        <fullName evidence="9">Glycosyltransferase RgtA/B/C/D-like domain-containing protein</fullName>
    </recommendedName>
</protein>
<evidence type="ECO:0000256" key="7">
    <source>
        <dbReference type="ARBA" id="ARBA00023136"/>
    </source>
</evidence>
<dbReference type="Pfam" id="PF13231">
    <property type="entry name" value="PMT_2"/>
    <property type="match status" value="1"/>
</dbReference>
<feature type="transmembrane region" description="Helical" evidence="8">
    <location>
        <begin position="347"/>
        <end position="368"/>
    </location>
</feature>
<keyword evidence="6 8" id="KW-1133">Transmembrane helix</keyword>
<dbReference type="InterPro" id="IPR038731">
    <property type="entry name" value="RgtA/B/C-like"/>
</dbReference>
<feature type="domain" description="Glycosyltransferase RgtA/B/C/D-like" evidence="9">
    <location>
        <begin position="59"/>
        <end position="220"/>
    </location>
</feature>
<evidence type="ECO:0000256" key="1">
    <source>
        <dbReference type="ARBA" id="ARBA00004651"/>
    </source>
</evidence>
<feature type="transmembrane region" description="Helical" evidence="8">
    <location>
        <begin position="68"/>
        <end position="96"/>
    </location>
</feature>
<name>A0ABX3P9M8_9HYPH</name>
<proteinExistence type="predicted"/>
<reference evidence="10 11" key="1">
    <citation type="journal article" date="2017" name="Antonie Van Leeuwenhoek">
        <title>Rhizobium rhizosphaerae sp. nov., a novel species isolated from rice rhizosphere.</title>
        <authorList>
            <person name="Zhao J.J."/>
            <person name="Zhang J."/>
            <person name="Zhang R.J."/>
            <person name="Zhang C.W."/>
            <person name="Yin H.Q."/>
            <person name="Zhang X.X."/>
        </authorList>
    </citation>
    <scope>NUCLEOTIDE SEQUENCE [LARGE SCALE GENOMIC DNA]</scope>
    <source>
        <strain evidence="10 11">RD15</strain>
    </source>
</reference>
<sequence>MFARLAEALEQRPGRILVLILAYLLINIAVRLSLPTSLEMDEAQQALLTQWLAAGYDSQPPLYNWVQYGVSALAGLSLGTLAGVKAGFLLAIYGGYAMLARECLEDRALAALAPLGLLTIPHIAWESQRDLTHSVALSAVSILFLWAVMRTLKRPSIISFALVGVTAGLGLLAKYNFVLLPFCCLVAMASLPETRRRLADWRILVAAAFAVLVFLPHGLWLWQNSGIAAAETLGKLEDDGAPVSMLADLAGGVLSLAGATLGFTGLTLLVFALAAGKAEGARALRAQSLPARLIGRMMLIFLAILLITTLATDADSFKERWLSPVLIFLPLYLCLKAEAAGLNGRRLLARILPVALVIAVLVPSILLLRVTAAGWTGKYNKQNVPYAALSRLIAEAVPEAPQAVILSADRQLAGNLRLNFPAAAVVTPDYERFERAAFDTADRPVLVVWRGNAPIDPSLRQLALRQGSEQEGVKREATPVGGIVSLGYLYGRPGDRVTFSYQLFARP</sequence>
<keyword evidence="5 8" id="KW-0812">Transmembrane</keyword>
<evidence type="ECO:0000256" key="5">
    <source>
        <dbReference type="ARBA" id="ARBA00022692"/>
    </source>
</evidence>
<evidence type="ECO:0000256" key="6">
    <source>
        <dbReference type="ARBA" id="ARBA00022989"/>
    </source>
</evidence>
<feature type="transmembrane region" description="Helical" evidence="8">
    <location>
        <begin position="16"/>
        <end position="34"/>
    </location>
</feature>
<keyword evidence="11" id="KW-1185">Reference proteome</keyword>
<comment type="caution">
    <text evidence="10">The sequence shown here is derived from an EMBL/GenBank/DDBJ whole genome shotgun (WGS) entry which is preliminary data.</text>
</comment>
<dbReference type="Proteomes" id="UP000192652">
    <property type="component" value="Unassembled WGS sequence"/>
</dbReference>
<dbReference type="InterPro" id="IPR050297">
    <property type="entry name" value="LipidA_mod_glycosyltrf_83"/>
</dbReference>
<keyword evidence="2" id="KW-1003">Cell membrane</keyword>
<dbReference type="EMBL" id="MSPX01000016">
    <property type="protein sequence ID" value="OQP85087.1"/>
    <property type="molecule type" value="Genomic_DNA"/>
</dbReference>
<dbReference type="RefSeq" id="WP_081177036.1">
    <property type="nucleotide sequence ID" value="NZ_MSPX01000016.1"/>
</dbReference>
<feature type="transmembrane region" description="Helical" evidence="8">
    <location>
        <begin position="293"/>
        <end position="311"/>
    </location>
</feature>
<feature type="transmembrane region" description="Helical" evidence="8">
    <location>
        <begin position="156"/>
        <end position="172"/>
    </location>
</feature>
<evidence type="ECO:0000313" key="10">
    <source>
        <dbReference type="EMBL" id="OQP85087.1"/>
    </source>
</evidence>
<evidence type="ECO:0000256" key="8">
    <source>
        <dbReference type="SAM" id="Phobius"/>
    </source>
</evidence>
<organism evidence="10 11">
    <name type="scientific">Xaviernesmea rhizosphaerae</name>
    <dbReference type="NCBI Taxonomy" id="1672749"/>
    <lineage>
        <taxon>Bacteria</taxon>
        <taxon>Pseudomonadati</taxon>
        <taxon>Pseudomonadota</taxon>
        <taxon>Alphaproteobacteria</taxon>
        <taxon>Hyphomicrobiales</taxon>
        <taxon>Rhizobiaceae</taxon>
        <taxon>Rhizobium/Agrobacterium group</taxon>
        <taxon>Xaviernesmea</taxon>
    </lineage>
</organism>
<evidence type="ECO:0000256" key="3">
    <source>
        <dbReference type="ARBA" id="ARBA00022676"/>
    </source>
</evidence>
<feature type="transmembrane region" description="Helical" evidence="8">
    <location>
        <begin position="131"/>
        <end position="149"/>
    </location>
</feature>